<dbReference type="InterPro" id="IPR011701">
    <property type="entry name" value="MFS"/>
</dbReference>
<name>A0A7K0E2E2_9NOCA</name>
<dbReference type="InterPro" id="IPR020846">
    <property type="entry name" value="MFS_dom"/>
</dbReference>
<evidence type="ECO:0000256" key="7">
    <source>
        <dbReference type="SAM" id="Phobius"/>
    </source>
</evidence>
<evidence type="ECO:0000313" key="10">
    <source>
        <dbReference type="Proteomes" id="UP000431401"/>
    </source>
</evidence>
<reference evidence="9 10" key="1">
    <citation type="submission" date="2019-10" db="EMBL/GenBank/DDBJ databases">
        <title>Nocardia macrotermitis sp. nov. and Nocardia aurantia sp. nov., isolated from the gut of fungus growing-termite Macrotermes natalensis.</title>
        <authorList>
            <person name="Benndorf R."/>
            <person name="Schwitalla J."/>
            <person name="Martin K."/>
            <person name="De Beer W."/>
            <person name="Kaster A.-K."/>
            <person name="Vollmers J."/>
            <person name="Poulsen M."/>
            <person name="Beemelmanns C."/>
        </authorList>
    </citation>
    <scope>NUCLEOTIDE SEQUENCE [LARGE SCALE GENOMIC DNA]</scope>
    <source>
        <strain evidence="9 10">RB56</strain>
    </source>
</reference>
<comment type="caution">
    <text evidence="9">The sequence shown here is derived from an EMBL/GenBank/DDBJ whole genome shotgun (WGS) entry which is preliminary data.</text>
</comment>
<dbReference type="PANTHER" id="PTHR42718">
    <property type="entry name" value="MAJOR FACILITATOR SUPERFAMILY MULTIDRUG TRANSPORTER MFSC"/>
    <property type="match status" value="1"/>
</dbReference>
<keyword evidence="2" id="KW-0813">Transport</keyword>
<keyword evidence="10" id="KW-1185">Reference proteome</keyword>
<feature type="transmembrane region" description="Helical" evidence="7">
    <location>
        <begin position="102"/>
        <end position="123"/>
    </location>
</feature>
<sequence length="466" mass="47226">MRNPYAVLALAGASMFMAVVDFTIVNVSLPRMAIDLRLGEDALQWVIIGYGIPFGGFLLLAGRLGDILGRRLALQAGLLLFVAASLTAGLSSTGGQLIGARIAQGVGAALITPSALGIVADAFNEGKQRENALGIYGALAGTAASVGVLAGGLLTDGPGWSWIFYVNIPIGLVLSAATMFVLPENRIAHPGGGFNPVSAFSVTGGLLAGLYALNQGVEQGWAQGSTLGFGAVAMVLLVVFGSAEWRARNPLVPRALLKNMPVVQANLVAASGFGSFLAFVFLTSVVLQQLLGYSPTKTGVAWLLTTLTAFVFAGVTGAVLANKVGTRILLGLASLLVVAASAWLIYLPADASFASRVMPALIAAGMAVGFFAPSVQIGALAGVEETHFGAASGLVETSRELGGALVIASASTVLAGSHSGFLHGVHGGYAVIAAAAALGVLATAFRAKRSTRPEVSVQTAIVEAAA</sequence>
<feature type="transmembrane region" description="Helical" evidence="7">
    <location>
        <begin position="160"/>
        <end position="182"/>
    </location>
</feature>
<dbReference type="SUPFAM" id="SSF103473">
    <property type="entry name" value="MFS general substrate transporter"/>
    <property type="match status" value="1"/>
</dbReference>
<keyword evidence="4 7" id="KW-0812">Transmembrane</keyword>
<evidence type="ECO:0000256" key="1">
    <source>
        <dbReference type="ARBA" id="ARBA00004651"/>
    </source>
</evidence>
<dbReference type="PANTHER" id="PTHR42718:SF46">
    <property type="entry name" value="BLR6921 PROTEIN"/>
    <property type="match status" value="1"/>
</dbReference>
<dbReference type="OrthoDB" id="9807274at2"/>
<feature type="transmembrane region" description="Helical" evidence="7">
    <location>
        <begin position="42"/>
        <end position="60"/>
    </location>
</feature>
<evidence type="ECO:0000256" key="2">
    <source>
        <dbReference type="ARBA" id="ARBA00022448"/>
    </source>
</evidence>
<evidence type="ECO:0000256" key="6">
    <source>
        <dbReference type="ARBA" id="ARBA00023136"/>
    </source>
</evidence>
<evidence type="ECO:0000256" key="4">
    <source>
        <dbReference type="ARBA" id="ARBA00022692"/>
    </source>
</evidence>
<dbReference type="EMBL" id="WEGI01000027">
    <property type="protein sequence ID" value="MQY31947.1"/>
    <property type="molecule type" value="Genomic_DNA"/>
</dbReference>
<feature type="domain" description="Major facilitator superfamily (MFS) profile" evidence="8">
    <location>
        <begin position="7"/>
        <end position="451"/>
    </location>
</feature>
<feature type="transmembrane region" description="Helical" evidence="7">
    <location>
        <begin position="266"/>
        <end position="287"/>
    </location>
</feature>
<comment type="subcellular location">
    <subcellularLocation>
        <location evidence="1">Cell membrane</location>
        <topology evidence="1">Multi-pass membrane protein</topology>
    </subcellularLocation>
</comment>
<dbReference type="GO" id="GO:0022857">
    <property type="term" value="F:transmembrane transporter activity"/>
    <property type="evidence" value="ECO:0007669"/>
    <property type="project" value="InterPro"/>
</dbReference>
<dbReference type="Gene3D" id="1.20.1250.20">
    <property type="entry name" value="MFS general substrate transporter like domains"/>
    <property type="match status" value="1"/>
</dbReference>
<dbReference type="AlphaFoldDB" id="A0A7K0E2E2"/>
<dbReference type="Gene3D" id="1.20.1720.10">
    <property type="entry name" value="Multidrug resistance protein D"/>
    <property type="match status" value="1"/>
</dbReference>
<feature type="transmembrane region" description="Helical" evidence="7">
    <location>
        <begin position="358"/>
        <end position="380"/>
    </location>
</feature>
<feature type="transmembrane region" description="Helical" evidence="7">
    <location>
        <begin position="194"/>
        <end position="213"/>
    </location>
</feature>
<evidence type="ECO:0000256" key="5">
    <source>
        <dbReference type="ARBA" id="ARBA00022989"/>
    </source>
</evidence>
<feature type="transmembrane region" description="Helical" evidence="7">
    <location>
        <begin position="328"/>
        <end position="346"/>
    </location>
</feature>
<dbReference type="Proteomes" id="UP000431401">
    <property type="component" value="Unassembled WGS sequence"/>
</dbReference>
<proteinExistence type="predicted"/>
<protein>
    <submittedName>
        <fullName evidence="9">Multidrug resistance protein Stp</fullName>
    </submittedName>
</protein>
<feature type="transmembrane region" description="Helical" evidence="7">
    <location>
        <begin position="135"/>
        <end position="154"/>
    </location>
</feature>
<dbReference type="RefSeq" id="WP_153349157.1">
    <property type="nucleotide sequence ID" value="NZ_WEGI01000027.1"/>
</dbReference>
<organism evidence="9 10">
    <name type="scientific">Nocardia aurantia</name>
    <dbReference type="NCBI Taxonomy" id="2585199"/>
    <lineage>
        <taxon>Bacteria</taxon>
        <taxon>Bacillati</taxon>
        <taxon>Actinomycetota</taxon>
        <taxon>Actinomycetes</taxon>
        <taxon>Mycobacteriales</taxon>
        <taxon>Nocardiaceae</taxon>
        <taxon>Nocardia</taxon>
    </lineage>
</organism>
<gene>
    <name evidence="9" type="primary">stp_12</name>
    <name evidence="9" type="ORF">NRB56_75590</name>
</gene>
<keyword evidence="3" id="KW-1003">Cell membrane</keyword>
<keyword evidence="5 7" id="KW-1133">Transmembrane helix</keyword>
<feature type="transmembrane region" description="Helical" evidence="7">
    <location>
        <begin position="225"/>
        <end position="245"/>
    </location>
</feature>
<evidence type="ECO:0000256" key="3">
    <source>
        <dbReference type="ARBA" id="ARBA00022475"/>
    </source>
</evidence>
<dbReference type="CDD" id="cd17321">
    <property type="entry name" value="MFS_MMR_MDR_like"/>
    <property type="match status" value="1"/>
</dbReference>
<feature type="transmembrane region" description="Helical" evidence="7">
    <location>
        <begin position="401"/>
        <end position="421"/>
    </location>
</feature>
<feature type="transmembrane region" description="Helical" evidence="7">
    <location>
        <begin position="72"/>
        <end position="90"/>
    </location>
</feature>
<dbReference type="InterPro" id="IPR036259">
    <property type="entry name" value="MFS_trans_sf"/>
</dbReference>
<evidence type="ECO:0000313" key="9">
    <source>
        <dbReference type="EMBL" id="MQY31947.1"/>
    </source>
</evidence>
<feature type="transmembrane region" description="Helical" evidence="7">
    <location>
        <begin position="427"/>
        <end position="445"/>
    </location>
</feature>
<dbReference type="Pfam" id="PF07690">
    <property type="entry name" value="MFS_1"/>
    <property type="match status" value="1"/>
</dbReference>
<evidence type="ECO:0000259" key="8">
    <source>
        <dbReference type="PROSITE" id="PS50850"/>
    </source>
</evidence>
<feature type="transmembrane region" description="Helical" evidence="7">
    <location>
        <begin position="299"/>
        <end position="321"/>
    </location>
</feature>
<dbReference type="PROSITE" id="PS50850">
    <property type="entry name" value="MFS"/>
    <property type="match status" value="1"/>
</dbReference>
<keyword evidence="6 7" id="KW-0472">Membrane</keyword>
<dbReference type="GO" id="GO:0005886">
    <property type="term" value="C:plasma membrane"/>
    <property type="evidence" value="ECO:0007669"/>
    <property type="project" value="UniProtKB-SubCell"/>
</dbReference>
<accession>A0A7K0E2E2</accession>